<dbReference type="GO" id="GO:0009294">
    <property type="term" value="P:DNA-mediated transformation"/>
    <property type="evidence" value="ECO:0007669"/>
    <property type="project" value="InterPro"/>
</dbReference>
<dbReference type="PANTHER" id="PTHR43022">
    <property type="entry name" value="PROTEIN SMF"/>
    <property type="match status" value="1"/>
</dbReference>
<dbReference type="SUPFAM" id="SSF102405">
    <property type="entry name" value="MCP/YpsA-like"/>
    <property type="match status" value="1"/>
</dbReference>
<reference evidence="5" key="1">
    <citation type="submission" date="2013-11" db="EMBL/GenBank/DDBJ databases">
        <title>Draft genome sequence from a member of Zhouia, isolated tidal flat.</title>
        <authorList>
            <person name="Jin H."/>
            <person name="Jeon C.O."/>
        </authorList>
    </citation>
    <scope>NUCLEOTIDE SEQUENCE [LARGE SCALE GENOMIC DNA]</scope>
    <source>
        <strain evidence="5">AD3</strain>
    </source>
</reference>
<feature type="domain" description="DprA winged helix" evidence="3">
    <location>
        <begin position="328"/>
        <end position="362"/>
    </location>
</feature>
<dbReference type="STRING" id="376730.SAMN04487906_0394"/>
<accession>W2ULA5</accession>
<gene>
    <name evidence="4" type="ORF">P278_29210</name>
</gene>
<dbReference type="RefSeq" id="WP_038268351.1">
    <property type="nucleotide sequence ID" value="NZ_AYXY01000026.1"/>
</dbReference>
<dbReference type="Pfam" id="PF02481">
    <property type="entry name" value="DNA_processg_A"/>
    <property type="match status" value="1"/>
</dbReference>
<dbReference type="InterPro" id="IPR003488">
    <property type="entry name" value="DprA"/>
</dbReference>
<dbReference type="AlphaFoldDB" id="W2ULA5"/>
<keyword evidence="5" id="KW-1185">Reference proteome</keyword>
<protein>
    <submittedName>
        <fullName evidence="4">DprA protein</fullName>
    </submittedName>
</protein>
<dbReference type="SUPFAM" id="SSF47781">
    <property type="entry name" value="RuvA domain 2-like"/>
    <property type="match status" value="1"/>
</dbReference>
<name>W2ULA5_9FLAO</name>
<evidence type="ECO:0000313" key="5">
    <source>
        <dbReference type="Proteomes" id="UP000018850"/>
    </source>
</evidence>
<organism evidence="4 5">
    <name type="scientific">Zhouia amylolytica AD3</name>
    <dbReference type="NCBI Taxonomy" id="1286632"/>
    <lineage>
        <taxon>Bacteria</taxon>
        <taxon>Pseudomonadati</taxon>
        <taxon>Bacteroidota</taxon>
        <taxon>Flavobacteriia</taxon>
        <taxon>Flavobacteriales</taxon>
        <taxon>Flavobacteriaceae</taxon>
        <taxon>Zhouia</taxon>
    </lineage>
</organism>
<feature type="domain" description="Smf/DprA SLOG" evidence="2">
    <location>
        <begin position="83"/>
        <end position="289"/>
    </location>
</feature>
<reference evidence="4 5" key="2">
    <citation type="journal article" date="2016" name="Genome Announc.">
        <title>Draft Genome Sequence of Zhouia amylolytica AD3, Isolated from Tidal Flat Sediment.</title>
        <authorList>
            <person name="Jia B."/>
            <person name="Jin H.M."/>
            <person name="Lee H.J."/>
            <person name="Jeon C.O."/>
        </authorList>
    </citation>
    <scope>NUCLEOTIDE SEQUENCE [LARGE SCALE GENOMIC DNA]</scope>
    <source>
        <strain evidence="4 5">AD3</strain>
    </source>
</reference>
<dbReference type="PANTHER" id="PTHR43022:SF1">
    <property type="entry name" value="PROTEIN SMF"/>
    <property type="match status" value="1"/>
</dbReference>
<dbReference type="Proteomes" id="UP000018850">
    <property type="component" value="Unassembled WGS sequence"/>
</dbReference>
<dbReference type="eggNOG" id="COG0758">
    <property type="taxonomic scope" value="Bacteria"/>
</dbReference>
<dbReference type="PATRIC" id="fig|1286632.3.peg.2917"/>
<dbReference type="EMBL" id="AYXY01000026">
    <property type="protein sequence ID" value="ETN94117.1"/>
    <property type="molecule type" value="Genomic_DNA"/>
</dbReference>
<comment type="similarity">
    <text evidence="1">Belongs to the DprA/Smf family.</text>
</comment>
<dbReference type="InterPro" id="IPR010994">
    <property type="entry name" value="RuvA_2-like"/>
</dbReference>
<sequence>MNEDVLLYVLALQHCPGIGDISAKKLIKKFGCAEALFKEKEHHLLMLEGVRKNALKELRDSKHLIAAEKELDFIKQERVNYHYFTEESYPHRLKNCIDAPILLFSSGSIDLRQKRIISIVGTRQITAYGRTFCEELVAELAPLNPVIVSGFAYGVDICAQRVALECNLQTIGCLAHGLNQVYPKAHKKYVSQIEQHGGFFTDFWSTDMPERNNFLKRNRIIAGLSEATVVIESAEKGGSLVTADIANSYNREVFAVPGRAMDKYSVGCNNLIKQHKAHALTSVADLVYNLGWEVNTKPPQLVQKQLFVELSEVERIIYDYLELNGKQLLDVIALECKLPIPTLSSTLFGMEMKGLVRPLPGKMFETV</sequence>
<evidence type="ECO:0000259" key="3">
    <source>
        <dbReference type="Pfam" id="PF17782"/>
    </source>
</evidence>
<evidence type="ECO:0000256" key="1">
    <source>
        <dbReference type="ARBA" id="ARBA00006525"/>
    </source>
</evidence>
<evidence type="ECO:0000259" key="2">
    <source>
        <dbReference type="Pfam" id="PF02481"/>
    </source>
</evidence>
<comment type="caution">
    <text evidence="4">The sequence shown here is derived from an EMBL/GenBank/DDBJ whole genome shotgun (WGS) entry which is preliminary data.</text>
</comment>
<dbReference type="Gene3D" id="3.40.50.450">
    <property type="match status" value="1"/>
</dbReference>
<proteinExistence type="inferred from homology"/>
<dbReference type="InterPro" id="IPR041614">
    <property type="entry name" value="DprA_WH"/>
</dbReference>
<dbReference type="Pfam" id="PF17782">
    <property type="entry name" value="WHD_DprA"/>
    <property type="match status" value="1"/>
</dbReference>
<dbReference type="InterPro" id="IPR057666">
    <property type="entry name" value="DrpA_SLOG"/>
</dbReference>
<evidence type="ECO:0000313" key="4">
    <source>
        <dbReference type="EMBL" id="ETN94117.1"/>
    </source>
</evidence>
<dbReference type="NCBIfam" id="TIGR00732">
    <property type="entry name" value="dprA"/>
    <property type="match status" value="1"/>
</dbReference>